<evidence type="ECO:0000256" key="4">
    <source>
        <dbReference type="ARBA" id="ARBA00022692"/>
    </source>
</evidence>
<dbReference type="Pfam" id="PF00664">
    <property type="entry name" value="ABC_membrane"/>
    <property type="match status" value="2"/>
</dbReference>
<dbReference type="KEGG" id="sapo:SAPIO_CDS9210"/>
<dbReference type="GO" id="GO:0005524">
    <property type="term" value="F:ATP binding"/>
    <property type="evidence" value="ECO:0007669"/>
    <property type="project" value="UniProtKB-KW"/>
</dbReference>
<comment type="caution">
    <text evidence="13">The sequence shown here is derived from an EMBL/GenBank/DDBJ whole genome shotgun (WGS) entry which is preliminary data.</text>
</comment>
<dbReference type="OrthoDB" id="416786at2759"/>
<feature type="transmembrane region" description="Helical" evidence="10">
    <location>
        <begin position="274"/>
        <end position="298"/>
    </location>
</feature>
<dbReference type="PANTHER" id="PTHR43394">
    <property type="entry name" value="ATP-DEPENDENT PERMEASE MDL1, MITOCHONDRIAL"/>
    <property type="match status" value="1"/>
</dbReference>
<feature type="transmembrane region" description="Helical" evidence="10">
    <location>
        <begin position="170"/>
        <end position="191"/>
    </location>
</feature>
<dbReference type="InterPro" id="IPR017871">
    <property type="entry name" value="ABC_transporter-like_CS"/>
</dbReference>
<evidence type="ECO:0000256" key="6">
    <source>
        <dbReference type="ARBA" id="ARBA00022741"/>
    </source>
</evidence>
<feature type="domain" description="ABC transporter" evidence="11">
    <location>
        <begin position="372"/>
        <end position="618"/>
    </location>
</feature>
<dbReference type="CDD" id="cd03249">
    <property type="entry name" value="ABC_MTABC3_MDL1_MDL2"/>
    <property type="match status" value="2"/>
</dbReference>
<dbReference type="InterPro" id="IPR036640">
    <property type="entry name" value="ABC1_TM_sf"/>
</dbReference>
<accession>A0A084FYJ9</accession>
<dbReference type="InterPro" id="IPR011527">
    <property type="entry name" value="ABC1_TM_dom"/>
</dbReference>
<dbReference type="GeneID" id="27728282"/>
<dbReference type="PROSITE" id="PS50893">
    <property type="entry name" value="ABC_TRANSPORTER_2"/>
    <property type="match status" value="2"/>
</dbReference>
<dbReference type="Pfam" id="PF00005">
    <property type="entry name" value="ABC_tran"/>
    <property type="match status" value="2"/>
</dbReference>
<feature type="transmembrane region" description="Helical" evidence="10">
    <location>
        <begin position="318"/>
        <end position="346"/>
    </location>
</feature>
<dbReference type="Gene3D" id="3.40.50.300">
    <property type="entry name" value="P-loop containing nucleotide triphosphate hydrolases"/>
    <property type="match status" value="2"/>
</dbReference>
<dbReference type="InterPro" id="IPR003593">
    <property type="entry name" value="AAA+_ATPase"/>
</dbReference>
<evidence type="ECO:0000256" key="2">
    <source>
        <dbReference type="ARBA" id="ARBA00007577"/>
    </source>
</evidence>
<feature type="transmembrane region" description="Helical" evidence="10">
    <location>
        <begin position="40"/>
        <end position="59"/>
    </location>
</feature>
<dbReference type="EMBL" id="JOWA01000132">
    <property type="protein sequence ID" value="KEZ40161.1"/>
    <property type="molecule type" value="Genomic_DNA"/>
</dbReference>
<dbReference type="InterPro" id="IPR027417">
    <property type="entry name" value="P-loop_NTPase"/>
</dbReference>
<feature type="transmembrane region" description="Helical" evidence="10">
    <location>
        <begin position="197"/>
        <end position="217"/>
    </location>
</feature>
<proteinExistence type="inferred from homology"/>
<feature type="transmembrane region" description="Helical" evidence="10">
    <location>
        <begin position="847"/>
        <end position="866"/>
    </location>
</feature>
<name>A0A084FYJ9_PSEDA</name>
<dbReference type="FunFam" id="3.40.50.300:FF:000967">
    <property type="entry name" value="ABC multidrug transporter mdr4"/>
    <property type="match status" value="1"/>
</dbReference>
<feature type="domain" description="ABC transmembrane type-1" evidence="12">
    <location>
        <begin position="48"/>
        <end position="337"/>
    </location>
</feature>
<dbReference type="GO" id="GO:0005743">
    <property type="term" value="C:mitochondrial inner membrane"/>
    <property type="evidence" value="ECO:0007669"/>
    <property type="project" value="TreeGrafter"/>
</dbReference>
<dbReference type="SUPFAM" id="SSF52540">
    <property type="entry name" value="P-loop containing nucleoside triphosphate hydrolases"/>
    <property type="match status" value="2"/>
</dbReference>
<evidence type="ECO:0000259" key="12">
    <source>
        <dbReference type="PROSITE" id="PS50929"/>
    </source>
</evidence>
<feature type="domain" description="ABC transmembrane type-1" evidence="12">
    <location>
        <begin position="701"/>
        <end position="990"/>
    </location>
</feature>
<evidence type="ECO:0000256" key="3">
    <source>
        <dbReference type="ARBA" id="ARBA00022448"/>
    </source>
</evidence>
<evidence type="ECO:0000313" key="13">
    <source>
        <dbReference type="EMBL" id="KEZ40161.1"/>
    </source>
</evidence>
<dbReference type="AlphaFoldDB" id="A0A084FYJ9"/>
<evidence type="ECO:0000256" key="9">
    <source>
        <dbReference type="ARBA" id="ARBA00023136"/>
    </source>
</evidence>
<keyword evidence="6" id="KW-0547">Nucleotide-binding</keyword>
<dbReference type="PROSITE" id="PS50929">
    <property type="entry name" value="ABC_TM1F"/>
    <property type="match status" value="2"/>
</dbReference>
<keyword evidence="9 10" id="KW-0472">Membrane</keyword>
<dbReference type="VEuPathDB" id="FungiDB:SAPIO_CDS9210"/>
<comment type="similarity">
    <text evidence="2">Belongs to the ABC transporter superfamily. ABCB family. Multidrug resistance exporter (TC 3.A.1.201) subfamily.</text>
</comment>
<feature type="transmembrane region" description="Helical" evidence="10">
    <location>
        <begin position="742"/>
        <end position="770"/>
    </location>
</feature>
<dbReference type="CDD" id="cd18577">
    <property type="entry name" value="ABC_6TM_Pgp_ABCB1_D1_like"/>
    <property type="match status" value="1"/>
</dbReference>
<keyword evidence="3" id="KW-0813">Transport</keyword>
<evidence type="ECO:0000256" key="1">
    <source>
        <dbReference type="ARBA" id="ARBA00004141"/>
    </source>
</evidence>
<feature type="transmembrane region" description="Helical" evidence="10">
    <location>
        <begin position="930"/>
        <end position="950"/>
    </location>
</feature>
<dbReference type="PANTHER" id="PTHR43394:SF11">
    <property type="entry name" value="ATP-BINDING CASSETTE TRANSPORTER"/>
    <property type="match status" value="1"/>
</dbReference>
<dbReference type="GO" id="GO:0090374">
    <property type="term" value="P:oligopeptide export from mitochondrion"/>
    <property type="evidence" value="ECO:0007669"/>
    <property type="project" value="TreeGrafter"/>
</dbReference>
<dbReference type="InterPro" id="IPR039421">
    <property type="entry name" value="Type_1_exporter"/>
</dbReference>
<dbReference type="FunFam" id="3.40.50.300:FF:000251">
    <property type="entry name" value="ABC transporter B family member 19"/>
    <property type="match status" value="1"/>
</dbReference>
<dbReference type="RefSeq" id="XP_016639960.1">
    <property type="nucleotide sequence ID" value="XM_016790657.1"/>
</dbReference>
<feature type="transmembrane region" description="Helical" evidence="10">
    <location>
        <begin position="97"/>
        <end position="118"/>
    </location>
</feature>
<evidence type="ECO:0000256" key="7">
    <source>
        <dbReference type="ARBA" id="ARBA00022840"/>
    </source>
</evidence>
<keyword evidence="4 10" id="KW-0812">Transmembrane</keyword>
<gene>
    <name evidence="13" type="ORF">SAPIO_CDS9210</name>
</gene>
<evidence type="ECO:0000256" key="8">
    <source>
        <dbReference type="ARBA" id="ARBA00022989"/>
    </source>
</evidence>
<organism evidence="13 14">
    <name type="scientific">Pseudallescheria apiosperma</name>
    <name type="common">Scedosporium apiospermum</name>
    <dbReference type="NCBI Taxonomy" id="563466"/>
    <lineage>
        <taxon>Eukaryota</taxon>
        <taxon>Fungi</taxon>
        <taxon>Dikarya</taxon>
        <taxon>Ascomycota</taxon>
        <taxon>Pezizomycotina</taxon>
        <taxon>Sordariomycetes</taxon>
        <taxon>Hypocreomycetidae</taxon>
        <taxon>Microascales</taxon>
        <taxon>Microascaceae</taxon>
        <taxon>Scedosporium</taxon>
    </lineage>
</organism>
<feature type="domain" description="ABC transporter" evidence="11">
    <location>
        <begin position="1036"/>
        <end position="1274"/>
    </location>
</feature>
<dbReference type="PROSITE" id="PS00211">
    <property type="entry name" value="ABC_TRANSPORTER_1"/>
    <property type="match status" value="2"/>
</dbReference>
<protein>
    <submittedName>
        <fullName evidence="13">Multidrug resistance protein 1, 2, 3 (P glycoprotein 1, 2, 3)</fullName>
        <ecNumber evidence="13">3.6.3.42</ecNumber>
    </submittedName>
</protein>
<dbReference type="Gene3D" id="1.20.1560.10">
    <property type="entry name" value="ABC transporter type 1, transmembrane domain"/>
    <property type="match status" value="1"/>
</dbReference>
<dbReference type="GO" id="GO:0015421">
    <property type="term" value="F:ABC-type oligopeptide transporter activity"/>
    <property type="evidence" value="ECO:0007669"/>
    <property type="project" value="TreeGrafter"/>
</dbReference>
<dbReference type="EC" id="3.6.3.42" evidence="13"/>
<keyword evidence="13" id="KW-0378">Hydrolase</keyword>
<evidence type="ECO:0000259" key="11">
    <source>
        <dbReference type="PROSITE" id="PS50893"/>
    </source>
</evidence>
<sequence length="1278" mass="137853">MASQLEAPAEDSEGAILDRQLNGLEGEEARSKNVFAYATFEDKAILSFSSICAIIAGALNPLVPVIYGLLVGVFNGFAAGTVTAAELRSKISTFSLYYVYLSLALFVLTYVSTVGFYYSGERIARALRTAYLSAIMRQNMAFFDLLGPGEITNRIMSDMGTVQEAITSKVSVTVSAVAQFCAAFVIIFILYWKTALIISPFFVTMTAVGSVGGAYAIKHHRRAMEIYGQASGIAEEAIGAVRHVTAFGIQPLLSRRYLSMLDEAAKADAKGENIVSAIIAWSNAMPCLIYALAFWGGAKFLVKGEVSVSELTATTLTVVIGAFAIARIAPSAQALTSGIAIAGAVLKTIARRSPQDPLLATGEEPEAVVGDIRLEGVGLVYPSRSHVKVLKDVTLSCPAMKKTAIVGPSGSGKSSLVGLIERFYEPTSGRVLLDGRDIQGLNLRWLRRQISLVDQNPVLFNASILENIQYGSPEALSQSSRARTQVPEQVIEAAKKANAHDFITMLPDGYDTQVGEKGLQLSGGQRQRIAIARALVKDPKILLLDEATSALESKSEALIQAALDAAAEHRTTLVIAHRLSTIRNADNIIVLSEGQVVEQGKHEDLIARDGLYAALVRKQQIEETKGKEIAEERTFIDEAEKDSPSVSISHMDEKIQADEHVHHSTTMVPAEKAGETLGRPSARQVLAFIGRNSKVDWKVLLLGLLCSILAGLGIPVQSVFFAKLLTALGLPPPQYADLKSEVAFWSGLYVAIAATTFLFWMGVGITLSYATQKLTRRVREACFKSIMTQDIAFFDEAGNAPSALSSVLSKSTNDLAGIGGPVLGGILTFFSTIVASIILSLAIGWKLALVCTATIPVVVACGWLRLQMLSAFDAKIRQSGLDSAAYSGELVRSIRTVASLGLEEFALERYDGFLAQQAAKSLRSILSASSLYAASQSLVYLCSALAFWYGGTLIANEEYTVFQFYICFVSLISGAQIAGSIFTFTPDASKAIHATGDLQRILNANPSINKTSWSRPAAAQEEKEKAGQEDSRACQVQFESVSFSYPSRPNRRALDNFNVLIKPGQTLALVGHSGSGKSTCISLLERFYDPDHGRILVDGRDVRNNDVDKYRRTIALVSQETFVFSGTLRENVAIGRAGEDVSDDDTLAACRQANILEFIESLPEGLSTLVGTGGCMLSGGQKQRIAIARAFLRKPKMLLLDEATSALDTESESAVQAALDAVRKGRTTIVVAHQLRTVVNADVICVLQDGALQEMGNHEELMERRGKYWEMVGMQSLH</sequence>
<dbReference type="SUPFAM" id="SSF90123">
    <property type="entry name" value="ABC transporter transmembrane region"/>
    <property type="match status" value="2"/>
</dbReference>
<dbReference type="CDD" id="cd18578">
    <property type="entry name" value="ABC_6TM_Pgp_ABCB1_D2_like"/>
    <property type="match status" value="1"/>
</dbReference>
<feature type="transmembrane region" description="Helical" evidence="10">
    <location>
        <begin position="815"/>
        <end position="841"/>
    </location>
</feature>
<dbReference type="OMA" id="IEFHNTV"/>
<keyword evidence="5" id="KW-0677">Repeat</keyword>
<dbReference type="SMART" id="SM00382">
    <property type="entry name" value="AAA"/>
    <property type="match status" value="2"/>
</dbReference>
<keyword evidence="7" id="KW-0067">ATP-binding</keyword>
<evidence type="ECO:0000256" key="10">
    <source>
        <dbReference type="SAM" id="Phobius"/>
    </source>
</evidence>
<feature type="transmembrane region" description="Helical" evidence="10">
    <location>
        <begin position="699"/>
        <end position="722"/>
    </location>
</feature>
<reference evidence="13 14" key="1">
    <citation type="journal article" date="2014" name="Genome Announc.">
        <title>Draft genome sequence of the pathogenic fungus Scedosporium apiospermum.</title>
        <authorList>
            <person name="Vandeputte P."/>
            <person name="Ghamrawi S."/>
            <person name="Rechenmann M."/>
            <person name="Iltis A."/>
            <person name="Giraud S."/>
            <person name="Fleury M."/>
            <person name="Thornton C."/>
            <person name="Delhaes L."/>
            <person name="Meyer W."/>
            <person name="Papon N."/>
            <person name="Bouchara J.P."/>
        </authorList>
    </citation>
    <scope>NUCLEOTIDE SEQUENCE [LARGE SCALE GENOMIC DNA]</scope>
    <source>
        <strain evidence="13 14">IHEM 14462</strain>
    </source>
</reference>
<dbReference type="InterPro" id="IPR003439">
    <property type="entry name" value="ABC_transporter-like_ATP-bd"/>
</dbReference>
<comment type="subcellular location">
    <subcellularLocation>
        <location evidence="1">Membrane</location>
        <topology evidence="1">Multi-pass membrane protein</topology>
    </subcellularLocation>
</comment>
<evidence type="ECO:0000313" key="14">
    <source>
        <dbReference type="Proteomes" id="UP000028545"/>
    </source>
</evidence>
<dbReference type="GO" id="GO:0016887">
    <property type="term" value="F:ATP hydrolysis activity"/>
    <property type="evidence" value="ECO:0007669"/>
    <property type="project" value="InterPro"/>
</dbReference>
<evidence type="ECO:0000256" key="5">
    <source>
        <dbReference type="ARBA" id="ARBA00022737"/>
    </source>
</evidence>
<dbReference type="Proteomes" id="UP000028545">
    <property type="component" value="Unassembled WGS sequence"/>
</dbReference>
<keyword evidence="14" id="KW-1185">Reference proteome</keyword>
<dbReference type="HOGENOM" id="CLU_000604_17_2_1"/>
<feature type="transmembrane region" description="Helical" evidence="10">
    <location>
        <begin position="962"/>
        <end position="984"/>
    </location>
</feature>
<keyword evidence="8 10" id="KW-1133">Transmembrane helix</keyword>